<sequence length="188" mass="19778">MESVHAKSKAFFAILLVFLVFNCFGVFRSIAQLLPEDEVYLYGYIIEATPPRRSPVPPSIGLGHAILEGNIGPPYSSSPTLGSDAPTIAPSIMLPPLVATDIQPLPSTSSSTSTLQPATSPTTLATHSISPSRISPPLHGDHRASPTAAVFSLASLQPESSHPTAPPIDLHVDLPNLQPESSSNCSTH</sequence>
<feature type="compositionally biased region" description="Polar residues" evidence="1">
    <location>
        <begin position="154"/>
        <end position="163"/>
    </location>
</feature>
<dbReference type="EMBL" id="JABCRI010001212">
    <property type="protein sequence ID" value="KAF8364828.1"/>
    <property type="molecule type" value="Genomic_DNA"/>
</dbReference>
<feature type="compositionally biased region" description="Low complexity" evidence="1">
    <location>
        <begin position="103"/>
        <end position="126"/>
    </location>
</feature>
<protein>
    <submittedName>
        <fullName evidence="2">Uncharacterized protein</fullName>
    </submittedName>
</protein>
<accession>A0A835CWC4</accession>
<comment type="caution">
    <text evidence="2">The sequence shown here is derived from an EMBL/GenBank/DDBJ whole genome shotgun (WGS) entry which is preliminary data.</text>
</comment>
<reference evidence="2 3" key="1">
    <citation type="submission" date="2020-04" db="EMBL/GenBank/DDBJ databases">
        <title>Plant Genome Project.</title>
        <authorList>
            <person name="Zhang R.-G."/>
        </authorList>
    </citation>
    <scope>NUCLEOTIDE SEQUENCE [LARGE SCALE GENOMIC DNA]</scope>
    <source>
        <strain evidence="2">YNK0</strain>
        <tissue evidence="2">Leaf</tissue>
    </source>
</reference>
<proteinExistence type="predicted"/>
<feature type="compositionally biased region" description="Polar residues" evidence="1">
    <location>
        <begin position="178"/>
        <end position="188"/>
    </location>
</feature>
<evidence type="ECO:0000313" key="2">
    <source>
        <dbReference type="EMBL" id="KAF8364828.1"/>
    </source>
</evidence>
<dbReference type="Proteomes" id="UP000655225">
    <property type="component" value="Unassembled WGS sequence"/>
</dbReference>
<dbReference type="AlphaFoldDB" id="A0A835CWC4"/>
<evidence type="ECO:0000313" key="3">
    <source>
        <dbReference type="Proteomes" id="UP000655225"/>
    </source>
</evidence>
<keyword evidence="3" id="KW-1185">Reference proteome</keyword>
<gene>
    <name evidence="2" type="ORF">HHK36_033195</name>
</gene>
<name>A0A835CWC4_TETSI</name>
<evidence type="ECO:0000256" key="1">
    <source>
        <dbReference type="SAM" id="MobiDB-lite"/>
    </source>
</evidence>
<organism evidence="2 3">
    <name type="scientific">Tetracentron sinense</name>
    <name type="common">Spur-leaf</name>
    <dbReference type="NCBI Taxonomy" id="13715"/>
    <lineage>
        <taxon>Eukaryota</taxon>
        <taxon>Viridiplantae</taxon>
        <taxon>Streptophyta</taxon>
        <taxon>Embryophyta</taxon>
        <taxon>Tracheophyta</taxon>
        <taxon>Spermatophyta</taxon>
        <taxon>Magnoliopsida</taxon>
        <taxon>Trochodendrales</taxon>
        <taxon>Trochodendraceae</taxon>
        <taxon>Tetracentron</taxon>
    </lineage>
</organism>
<feature type="region of interest" description="Disordered" evidence="1">
    <location>
        <begin position="103"/>
        <end position="188"/>
    </location>
</feature>